<protein>
    <submittedName>
        <fullName evidence="1">Uncharacterized protein</fullName>
    </submittedName>
</protein>
<proteinExistence type="predicted"/>
<dbReference type="RefSeq" id="WP_344326854.1">
    <property type="nucleotide sequence ID" value="NZ_BAAAPY010000004.1"/>
</dbReference>
<evidence type="ECO:0000313" key="2">
    <source>
        <dbReference type="Proteomes" id="UP001501480"/>
    </source>
</evidence>
<accession>A0ABN2VYG3</accession>
<gene>
    <name evidence="1" type="ORF">GCM10009821_16510</name>
</gene>
<dbReference type="EMBL" id="BAAAPY010000004">
    <property type="protein sequence ID" value="GAA2077551.1"/>
    <property type="molecule type" value="Genomic_DNA"/>
</dbReference>
<name>A0ABN2VYG3_9ACTN</name>
<comment type="caution">
    <text evidence="1">The sequence shown here is derived from an EMBL/GenBank/DDBJ whole genome shotgun (WGS) entry which is preliminary data.</text>
</comment>
<reference evidence="1 2" key="1">
    <citation type="journal article" date="2019" name="Int. J. Syst. Evol. Microbiol.">
        <title>The Global Catalogue of Microorganisms (GCM) 10K type strain sequencing project: providing services to taxonomists for standard genome sequencing and annotation.</title>
        <authorList>
            <consortium name="The Broad Institute Genomics Platform"/>
            <consortium name="The Broad Institute Genome Sequencing Center for Infectious Disease"/>
            <person name="Wu L."/>
            <person name="Ma J."/>
        </authorList>
    </citation>
    <scope>NUCLEOTIDE SEQUENCE [LARGE SCALE GENOMIC DNA]</scope>
    <source>
        <strain evidence="1 2">JCM 15749</strain>
    </source>
</reference>
<dbReference type="Proteomes" id="UP001501480">
    <property type="component" value="Unassembled WGS sequence"/>
</dbReference>
<keyword evidence="2" id="KW-1185">Reference proteome</keyword>
<sequence>MLSVHAVALAEARSCLAALADAAASVDSSAYERLLIDLDVITNDVGPATYPIDDVGFDELVERAEHALDSLKTFGVDALSVKLLTERLNGCAPGPQPS</sequence>
<organism evidence="1 2">
    <name type="scientific">Aeromicrobium halocynthiae</name>
    <dbReference type="NCBI Taxonomy" id="560557"/>
    <lineage>
        <taxon>Bacteria</taxon>
        <taxon>Bacillati</taxon>
        <taxon>Actinomycetota</taxon>
        <taxon>Actinomycetes</taxon>
        <taxon>Propionibacteriales</taxon>
        <taxon>Nocardioidaceae</taxon>
        <taxon>Aeromicrobium</taxon>
    </lineage>
</organism>
<evidence type="ECO:0000313" key="1">
    <source>
        <dbReference type="EMBL" id="GAA2077551.1"/>
    </source>
</evidence>